<gene>
    <name evidence="1" type="ORF">R6Y96_00665</name>
</gene>
<evidence type="ECO:0008006" key="3">
    <source>
        <dbReference type="Google" id="ProtNLM"/>
    </source>
</evidence>
<dbReference type="KEGG" id="mrc:R6Y96_00665"/>
<proteinExistence type="predicted"/>
<dbReference type="AlphaFoldDB" id="A0AAX4FV86"/>
<keyword evidence="2" id="KW-1185">Reference proteome</keyword>
<sequence>MVEQVVKNTSSAPAVISADPGYATFDNYAFLKENGLYGLIPDSRHFVDTYGRPKYYPKSLFRYDPENDWYTCPAGRIMKFIATQKNRKKWQLCPVSPPPEL</sequence>
<dbReference type="PANTHER" id="PTHR33408:SF2">
    <property type="entry name" value="TRANSPOSASE DDE DOMAIN-CONTAINING PROTEIN"/>
    <property type="match status" value="1"/>
</dbReference>
<protein>
    <recommendedName>
        <fullName evidence="3">Transposase</fullName>
    </recommendedName>
</protein>
<reference evidence="1 2" key="1">
    <citation type="submission" date="2023-10" db="EMBL/GenBank/DDBJ databases">
        <title>The complete genome sequence of Methanoculleus receptaculi DSM 18860.</title>
        <authorList>
            <person name="Lai S.-J."/>
            <person name="You Y.-T."/>
            <person name="Chen S.-C."/>
        </authorList>
    </citation>
    <scope>NUCLEOTIDE SEQUENCE [LARGE SCALE GENOMIC DNA]</scope>
    <source>
        <strain evidence="1 2">DSM 18860</strain>
    </source>
</reference>
<name>A0AAX4FV86_9EURY</name>
<evidence type="ECO:0000313" key="1">
    <source>
        <dbReference type="EMBL" id="WOX57800.1"/>
    </source>
</evidence>
<dbReference type="EMBL" id="CP137642">
    <property type="protein sequence ID" value="WOX57800.1"/>
    <property type="molecule type" value="Genomic_DNA"/>
</dbReference>
<dbReference type="RefSeq" id="WP_318621542.1">
    <property type="nucleotide sequence ID" value="NZ_CP137642.1"/>
</dbReference>
<dbReference type="PANTHER" id="PTHR33408">
    <property type="entry name" value="TRANSPOSASE"/>
    <property type="match status" value="1"/>
</dbReference>
<dbReference type="Proteomes" id="UP001305652">
    <property type="component" value="Chromosome"/>
</dbReference>
<dbReference type="GeneID" id="85731624"/>
<accession>A0AAX4FV86</accession>
<organism evidence="1 2">
    <name type="scientific">Methanoculleus receptaculi</name>
    <dbReference type="NCBI Taxonomy" id="394967"/>
    <lineage>
        <taxon>Archaea</taxon>
        <taxon>Methanobacteriati</taxon>
        <taxon>Methanobacteriota</taxon>
        <taxon>Stenosarchaea group</taxon>
        <taxon>Methanomicrobia</taxon>
        <taxon>Methanomicrobiales</taxon>
        <taxon>Methanomicrobiaceae</taxon>
        <taxon>Methanoculleus</taxon>
    </lineage>
</organism>
<evidence type="ECO:0000313" key="2">
    <source>
        <dbReference type="Proteomes" id="UP001305652"/>
    </source>
</evidence>